<evidence type="ECO:0000259" key="1">
    <source>
        <dbReference type="PROSITE" id="PS50853"/>
    </source>
</evidence>
<proteinExistence type="predicted"/>
<feature type="non-terminal residue" evidence="2">
    <location>
        <position position="56"/>
    </location>
</feature>
<protein>
    <recommendedName>
        <fullName evidence="1">Fibronectin type-III domain-containing protein</fullName>
    </recommendedName>
</protein>
<dbReference type="CDD" id="cd00063">
    <property type="entry name" value="FN3"/>
    <property type="match status" value="1"/>
</dbReference>
<evidence type="ECO:0000313" key="2">
    <source>
        <dbReference type="EMBL" id="KAL0168885.1"/>
    </source>
</evidence>
<feature type="domain" description="Fibronectin type-III" evidence="1">
    <location>
        <begin position="1"/>
        <end position="56"/>
    </location>
</feature>
<gene>
    <name evidence="2" type="ORF">M9458_037107</name>
</gene>
<sequence>MEQEETGKKKRTTGNETTMLLTGLEGNTQYLVSVKGFNSVGQGPASSPIKISTKKN</sequence>
<evidence type="ECO:0000313" key="3">
    <source>
        <dbReference type="Proteomes" id="UP001529510"/>
    </source>
</evidence>
<dbReference type="InterPro" id="IPR013783">
    <property type="entry name" value="Ig-like_fold"/>
</dbReference>
<dbReference type="Proteomes" id="UP001529510">
    <property type="component" value="Unassembled WGS sequence"/>
</dbReference>
<dbReference type="InterPro" id="IPR036116">
    <property type="entry name" value="FN3_sf"/>
</dbReference>
<dbReference type="SUPFAM" id="SSF49265">
    <property type="entry name" value="Fibronectin type III"/>
    <property type="match status" value="1"/>
</dbReference>
<reference evidence="2 3" key="1">
    <citation type="submission" date="2024-05" db="EMBL/GenBank/DDBJ databases">
        <title>Genome sequencing and assembly of Indian major carp, Cirrhinus mrigala (Hamilton, 1822).</title>
        <authorList>
            <person name="Mohindra V."/>
            <person name="Chowdhury L.M."/>
            <person name="Lal K."/>
            <person name="Jena J.K."/>
        </authorList>
    </citation>
    <scope>NUCLEOTIDE SEQUENCE [LARGE SCALE GENOMIC DNA]</scope>
    <source>
        <strain evidence="2">CM1030</strain>
        <tissue evidence="2">Blood</tissue>
    </source>
</reference>
<dbReference type="Gene3D" id="2.60.40.10">
    <property type="entry name" value="Immunoglobulins"/>
    <property type="match status" value="1"/>
</dbReference>
<dbReference type="PROSITE" id="PS50853">
    <property type="entry name" value="FN3"/>
    <property type="match status" value="1"/>
</dbReference>
<dbReference type="AlphaFoldDB" id="A0ABD0P4X0"/>
<accession>A0ABD0P4X0</accession>
<comment type="caution">
    <text evidence="2">The sequence shown here is derived from an EMBL/GenBank/DDBJ whole genome shotgun (WGS) entry which is preliminary data.</text>
</comment>
<name>A0ABD0P4X0_CIRMR</name>
<keyword evidence="3" id="KW-1185">Reference proteome</keyword>
<dbReference type="Pfam" id="PF00041">
    <property type="entry name" value="fn3"/>
    <property type="match status" value="1"/>
</dbReference>
<dbReference type="InterPro" id="IPR003961">
    <property type="entry name" value="FN3_dom"/>
</dbReference>
<dbReference type="EMBL" id="JAMKFB020000018">
    <property type="protein sequence ID" value="KAL0168885.1"/>
    <property type="molecule type" value="Genomic_DNA"/>
</dbReference>
<organism evidence="2 3">
    <name type="scientific">Cirrhinus mrigala</name>
    <name type="common">Mrigala</name>
    <dbReference type="NCBI Taxonomy" id="683832"/>
    <lineage>
        <taxon>Eukaryota</taxon>
        <taxon>Metazoa</taxon>
        <taxon>Chordata</taxon>
        <taxon>Craniata</taxon>
        <taxon>Vertebrata</taxon>
        <taxon>Euteleostomi</taxon>
        <taxon>Actinopterygii</taxon>
        <taxon>Neopterygii</taxon>
        <taxon>Teleostei</taxon>
        <taxon>Ostariophysi</taxon>
        <taxon>Cypriniformes</taxon>
        <taxon>Cyprinidae</taxon>
        <taxon>Labeoninae</taxon>
        <taxon>Labeonini</taxon>
        <taxon>Cirrhinus</taxon>
    </lineage>
</organism>